<reference evidence="1 2" key="1">
    <citation type="journal article" date="2015" name="Stand. Genomic Sci.">
        <title>Genomic Encyclopedia of Bacterial and Archaeal Type Strains, Phase III: the genomes of soil and plant-associated and newly described type strains.</title>
        <authorList>
            <person name="Whitman W.B."/>
            <person name="Woyke T."/>
            <person name="Klenk H.P."/>
            <person name="Zhou Y."/>
            <person name="Lilburn T.G."/>
            <person name="Beck B.J."/>
            <person name="De Vos P."/>
            <person name="Vandamme P."/>
            <person name="Eisen J.A."/>
            <person name="Garrity G."/>
            <person name="Hugenholtz P."/>
            <person name="Kyrpides N.C."/>
        </authorList>
    </citation>
    <scope>NUCLEOTIDE SEQUENCE [LARGE SCALE GENOMIC DNA]</scope>
    <source>
        <strain evidence="1 2">CGMCC 1.5364</strain>
    </source>
</reference>
<evidence type="ECO:0000313" key="2">
    <source>
        <dbReference type="Proteomes" id="UP000316225"/>
    </source>
</evidence>
<dbReference type="EMBL" id="VLKU01000008">
    <property type="protein sequence ID" value="TWI32966.1"/>
    <property type="molecule type" value="Genomic_DNA"/>
</dbReference>
<organism evidence="1 2">
    <name type="scientific">Paracoccus sulfuroxidans</name>
    <dbReference type="NCBI Taxonomy" id="384678"/>
    <lineage>
        <taxon>Bacteria</taxon>
        <taxon>Pseudomonadati</taxon>
        <taxon>Pseudomonadota</taxon>
        <taxon>Alphaproteobacteria</taxon>
        <taxon>Rhodobacterales</taxon>
        <taxon>Paracoccaceae</taxon>
        <taxon>Paracoccus</taxon>
    </lineage>
</organism>
<evidence type="ECO:0000313" key="1">
    <source>
        <dbReference type="EMBL" id="TWI32966.1"/>
    </source>
</evidence>
<protein>
    <submittedName>
        <fullName evidence="1">Uncharacterized protein</fullName>
    </submittedName>
</protein>
<accession>A0A562NMJ2</accession>
<dbReference type="AlphaFoldDB" id="A0A562NMJ2"/>
<dbReference type="RefSeq" id="WP_145398922.1">
    <property type="nucleotide sequence ID" value="NZ_VLKU01000008.1"/>
</dbReference>
<sequence length="549" mass="60556">MDDFVPSFSQCRLLHAEQGIFLTPCGDPAIICDQFAAEMPPDREKIYGACSIESFRAAGALHEAHQDAGGFLDEVDRYDTPNFWRRDAGVKSWTYAGKGVAQGQDLSDDMDAVRVFYHAGHGATDEDGTFHAPMGALWDGSGATTSSRDMSFGERSLRYLFWSASESMRVSDGHSPICTWGRANRGTRMMFGFGGSAWDSGNYGRYFWQHWRMGKSFSQSWLDASWDVSHAQAPVAVACGASSDEAADRLFAESRFQSAPVATDWWWWRWYEPETRLIREPHDALPADFGLLRLVPAAEDGAIAKSVIEHLGLARRGEIGPEGLKLRHGQMELACMPDGRVSLLLQRSARAEVPHMRLHRRLLVARARSALRRYGFVHPDIDLVFDRVALGMSCAATLQGSGQVIAPAIDEVIVQFRQSVNGAPVISPEAGAVRVALTGDGTVLRIDCSLRRVVSVTPTHAYAPEGRDLTHPRDLRPVQDDMAQISARLLRDLSARGAAPLQLRLLPGEAELGYCIRSNTGRMTARQGIEIECAKGFRKCSWISSSIDD</sequence>
<gene>
    <name evidence="1" type="ORF">IQ24_02848</name>
</gene>
<dbReference type="Proteomes" id="UP000316225">
    <property type="component" value="Unassembled WGS sequence"/>
</dbReference>
<comment type="caution">
    <text evidence="1">The sequence shown here is derived from an EMBL/GenBank/DDBJ whole genome shotgun (WGS) entry which is preliminary data.</text>
</comment>
<name>A0A562NMJ2_9RHOB</name>
<keyword evidence="2" id="KW-1185">Reference proteome</keyword>
<dbReference type="InterPro" id="IPR045926">
    <property type="entry name" value="DUF6345"/>
</dbReference>
<proteinExistence type="predicted"/>
<dbReference type="Pfam" id="PF19872">
    <property type="entry name" value="DUF6345"/>
    <property type="match status" value="1"/>
</dbReference>
<dbReference type="OrthoDB" id="7757946at2"/>